<feature type="signal peptide" evidence="1">
    <location>
        <begin position="1"/>
        <end position="20"/>
    </location>
</feature>
<keyword evidence="3" id="KW-1185">Reference proteome</keyword>
<evidence type="ECO:0008006" key="4">
    <source>
        <dbReference type="Google" id="ProtNLM"/>
    </source>
</evidence>
<name>A0A1S8T032_9CLOT</name>
<dbReference type="AlphaFoldDB" id="A0A1S8T032"/>
<comment type="caution">
    <text evidence="2">The sequence shown here is derived from an EMBL/GenBank/DDBJ whole genome shotgun (WGS) entry which is preliminary data.</text>
</comment>
<dbReference type="EMBL" id="LZZM01000234">
    <property type="protein sequence ID" value="OOM71049.1"/>
    <property type="molecule type" value="Genomic_DNA"/>
</dbReference>
<evidence type="ECO:0000256" key="1">
    <source>
        <dbReference type="SAM" id="SignalP"/>
    </source>
</evidence>
<proteinExistence type="predicted"/>
<dbReference type="RefSeq" id="WP_077849930.1">
    <property type="nucleotide sequence ID" value="NZ_LZZM01000234.1"/>
</dbReference>
<organism evidence="2 3">
    <name type="scientific">Clostridium puniceum</name>
    <dbReference type="NCBI Taxonomy" id="29367"/>
    <lineage>
        <taxon>Bacteria</taxon>
        <taxon>Bacillati</taxon>
        <taxon>Bacillota</taxon>
        <taxon>Clostridia</taxon>
        <taxon>Eubacteriales</taxon>
        <taxon>Clostridiaceae</taxon>
        <taxon>Clostridium</taxon>
    </lineage>
</organism>
<dbReference type="STRING" id="29367.CLPUN_50410"/>
<protein>
    <recommendedName>
        <fullName evidence="4">TATA-box binding protein</fullName>
    </recommendedName>
</protein>
<evidence type="ECO:0000313" key="2">
    <source>
        <dbReference type="EMBL" id="OOM71049.1"/>
    </source>
</evidence>
<accession>A0A1S8T032</accession>
<keyword evidence="1" id="KW-0732">Signal</keyword>
<reference evidence="2 3" key="1">
    <citation type="submission" date="2016-05" db="EMBL/GenBank/DDBJ databases">
        <title>Microbial solvent formation.</title>
        <authorList>
            <person name="Poehlein A."/>
            <person name="Montoya Solano J.D."/>
            <person name="Flitsch S."/>
            <person name="Krabben P."/>
            <person name="Duerre P."/>
            <person name="Daniel R."/>
        </authorList>
    </citation>
    <scope>NUCLEOTIDE SEQUENCE [LARGE SCALE GENOMIC DNA]</scope>
    <source>
        <strain evidence="2 3">DSM 2619</strain>
    </source>
</reference>
<evidence type="ECO:0000313" key="3">
    <source>
        <dbReference type="Proteomes" id="UP000190890"/>
    </source>
</evidence>
<gene>
    <name evidence="2" type="ORF">CLPUN_50410</name>
</gene>
<dbReference type="OrthoDB" id="1934444at2"/>
<dbReference type="Proteomes" id="UP000190890">
    <property type="component" value="Unassembled WGS sequence"/>
</dbReference>
<feature type="chain" id="PRO_5039067818" description="TATA-box binding protein" evidence="1">
    <location>
        <begin position="21"/>
        <end position="216"/>
    </location>
</feature>
<sequence>MNIKVSIAIFVLLSFFNLGAVSNVTHGDRNSFDILENNIKTVSEFEENGVKLQYKTRENIEKEIFRIKKQLNSNINGDYTEINENQFQFLNDNFHIDIKTWDEDKYNYVEIKLINKDVRYSTLDLKNMLQKIEDEKSEDKQYFFYYKGKRAKEDSNYSINKLLNKNKVQKASLLEISNGYSGTGNLSNGDKINFALIKYNTGSNVIIGMPTIFELY</sequence>